<dbReference type="AlphaFoldDB" id="A0AAD6UQQ1"/>
<feature type="coiled-coil region" evidence="1">
    <location>
        <begin position="563"/>
        <end position="612"/>
    </location>
</feature>
<feature type="compositionally biased region" description="Basic residues" evidence="2">
    <location>
        <begin position="624"/>
        <end position="636"/>
    </location>
</feature>
<evidence type="ECO:0000313" key="3">
    <source>
        <dbReference type="EMBL" id="KAJ7189963.1"/>
    </source>
</evidence>
<accession>A0AAD6UQQ1</accession>
<dbReference type="Proteomes" id="UP001219525">
    <property type="component" value="Unassembled WGS sequence"/>
</dbReference>
<feature type="region of interest" description="Disordered" evidence="2">
    <location>
        <begin position="109"/>
        <end position="129"/>
    </location>
</feature>
<feature type="region of interest" description="Disordered" evidence="2">
    <location>
        <begin position="154"/>
        <end position="174"/>
    </location>
</feature>
<feature type="region of interest" description="Disordered" evidence="2">
    <location>
        <begin position="619"/>
        <end position="685"/>
    </location>
</feature>
<evidence type="ECO:0000256" key="2">
    <source>
        <dbReference type="SAM" id="MobiDB-lite"/>
    </source>
</evidence>
<protein>
    <submittedName>
        <fullName evidence="3">Uncharacterized protein</fullName>
    </submittedName>
</protein>
<gene>
    <name evidence="3" type="ORF">GGX14DRAFT_408415</name>
</gene>
<keyword evidence="4" id="KW-1185">Reference proteome</keyword>
<sequence length="770" mass="82874">MTSRGKSIQYDANLVPDAMPKPAVAGAVVTKNDAFGVPYLSDIQRALVRCEILAKYDLENLTAEDQKAIKKTALAHKAFQHIPADAEADRIEDAETALAIEAAIEMERQKKGKGSADSGDAAATRGSDSDAQRRLLRGFPIIGWERALQKVVSNASDTAKNSRPGGKKAKAKGTCAGRTAVPVSSTLSADDAKRLLDMVDYTARKKFANDAYDRILDHSKQYSGGNPGANFNRAEKELWQKEDHVYWEEAMETELAQITPAQYFLFSRIELLRIGICDALVRLQASGRLPLFVGMVQLGYLNDGKMAFEVGEALPPNSKIAPGFAEAGHKEYEAYLATIHTWAGDALKEMDCPMPPSTSIPTEHPVFSILPSELEDLPASEIATALTVFFSQSFEHAHQTRDIPWNTISERPAQFFDTARFPLSFVLNNPLKLKPHQRLELANALCEAAGPGTPNFFLAPSSARSVDELAAEAAPLQKAIEDAAAQKAIDEAAAEKAIPDAVATQTVRDDAAAAQKAINEAAADSKAIADAVATQKVRDDAAAAQKAIDDAAAEKAIADAVAAQKVRDDAAAAQKAIDNAAAEKAIADAVAAQKVRDDAAAAQKAIDDAAAEKAIAGGVAGGKKPLKPKTKPKASKKAGPLPPPPTEPEQPDGPRRSHRQRQAPKRPGESEDDTPGNNDADKRPTKLPPEFKILLHRFLALHSIHLFLSDILSSVSLQFSLNLKVHISLDLFLPLKPSCLLRELGSDTQKKDSVFEFFETAHKTAIFPRD</sequence>
<evidence type="ECO:0000256" key="1">
    <source>
        <dbReference type="SAM" id="Coils"/>
    </source>
</evidence>
<reference evidence="3" key="1">
    <citation type="submission" date="2023-03" db="EMBL/GenBank/DDBJ databases">
        <title>Massive genome expansion in bonnet fungi (Mycena s.s.) driven by repeated elements and novel gene families across ecological guilds.</title>
        <authorList>
            <consortium name="Lawrence Berkeley National Laboratory"/>
            <person name="Harder C.B."/>
            <person name="Miyauchi S."/>
            <person name="Viragh M."/>
            <person name="Kuo A."/>
            <person name="Thoen E."/>
            <person name="Andreopoulos B."/>
            <person name="Lu D."/>
            <person name="Skrede I."/>
            <person name="Drula E."/>
            <person name="Henrissat B."/>
            <person name="Morin E."/>
            <person name="Kohler A."/>
            <person name="Barry K."/>
            <person name="LaButti K."/>
            <person name="Morin E."/>
            <person name="Salamov A."/>
            <person name="Lipzen A."/>
            <person name="Mereny Z."/>
            <person name="Hegedus B."/>
            <person name="Baldrian P."/>
            <person name="Stursova M."/>
            <person name="Weitz H."/>
            <person name="Taylor A."/>
            <person name="Grigoriev I.V."/>
            <person name="Nagy L.G."/>
            <person name="Martin F."/>
            <person name="Kauserud H."/>
        </authorList>
    </citation>
    <scope>NUCLEOTIDE SEQUENCE</scope>
    <source>
        <strain evidence="3">9144</strain>
    </source>
</reference>
<proteinExistence type="predicted"/>
<dbReference type="EMBL" id="JARJCW010000161">
    <property type="protein sequence ID" value="KAJ7189963.1"/>
    <property type="molecule type" value="Genomic_DNA"/>
</dbReference>
<keyword evidence="1" id="KW-0175">Coiled coil</keyword>
<evidence type="ECO:0000313" key="4">
    <source>
        <dbReference type="Proteomes" id="UP001219525"/>
    </source>
</evidence>
<organism evidence="3 4">
    <name type="scientific">Mycena pura</name>
    <dbReference type="NCBI Taxonomy" id="153505"/>
    <lineage>
        <taxon>Eukaryota</taxon>
        <taxon>Fungi</taxon>
        <taxon>Dikarya</taxon>
        <taxon>Basidiomycota</taxon>
        <taxon>Agaricomycotina</taxon>
        <taxon>Agaricomycetes</taxon>
        <taxon>Agaricomycetidae</taxon>
        <taxon>Agaricales</taxon>
        <taxon>Marasmiineae</taxon>
        <taxon>Mycenaceae</taxon>
        <taxon>Mycena</taxon>
    </lineage>
</organism>
<name>A0AAD6UQQ1_9AGAR</name>
<comment type="caution">
    <text evidence="3">The sequence shown here is derived from an EMBL/GenBank/DDBJ whole genome shotgun (WGS) entry which is preliminary data.</text>
</comment>
<feature type="compositionally biased region" description="Low complexity" evidence="2">
    <location>
        <begin position="115"/>
        <end position="126"/>
    </location>
</feature>